<organism evidence="2">
    <name type="scientific">marine metagenome</name>
    <dbReference type="NCBI Taxonomy" id="408172"/>
    <lineage>
        <taxon>unclassified sequences</taxon>
        <taxon>metagenomes</taxon>
        <taxon>ecological metagenomes</taxon>
    </lineage>
</organism>
<evidence type="ECO:0000259" key="1">
    <source>
        <dbReference type="Pfam" id="PF21379"/>
    </source>
</evidence>
<name>A0A382K6W6_9ZZZZ</name>
<gene>
    <name evidence="2" type="ORF">METZ01_LOCUS271661</name>
</gene>
<sequence length="210" mass="22622">MSALLDVLAYNTHYLGFNANMLANEMFLDSASLRSSIISHAKTLGYIPTSAKAAKAIIDVTLNTTTVATATMSAGTVFTTSVDGTDYQFVTASDVTASNIGSGITFNNVPVYEGTYVTTRYTVDSSDVDQRFLLRNNRSDTVTLTVKVQNSSSDTTINAYTQATDITQVEIDSKVYFLQEVEAGLYEVYFGDGVVGAALSDDNIVLLTYI</sequence>
<accession>A0A382K6W6</accession>
<feature type="domain" description="Baseplate wedge protein gp6-like N-terminal helical" evidence="1">
    <location>
        <begin position="1"/>
        <end position="46"/>
    </location>
</feature>
<dbReference type="InterPro" id="IPR049026">
    <property type="entry name" value="Gp6-like_N"/>
</dbReference>
<dbReference type="EMBL" id="UINC01078083">
    <property type="protein sequence ID" value="SVC18807.1"/>
    <property type="molecule type" value="Genomic_DNA"/>
</dbReference>
<reference evidence="2" key="1">
    <citation type="submission" date="2018-05" db="EMBL/GenBank/DDBJ databases">
        <authorList>
            <person name="Lanie J.A."/>
            <person name="Ng W.-L."/>
            <person name="Kazmierczak K.M."/>
            <person name="Andrzejewski T.M."/>
            <person name="Davidsen T.M."/>
            <person name="Wayne K.J."/>
            <person name="Tettelin H."/>
            <person name="Glass J.I."/>
            <person name="Rusch D."/>
            <person name="Podicherti R."/>
            <person name="Tsui H.-C.T."/>
            <person name="Winkler M.E."/>
        </authorList>
    </citation>
    <scope>NUCLEOTIDE SEQUENCE</scope>
</reference>
<feature type="non-terminal residue" evidence="2">
    <location>
        <position position="210"/>
    </location>
</feature>
<dbReference type="AlphaFoldDB" id="A0A382K6W6"/>
<proteinExistence type="predicted"/>
<evidence type="ECO:0000313" key="2">
    <source>
        <dbReference type="EMBL" id="SVC18807.1"/>
    </source>
</evidence>
<protein>
    <recommendedName>
        <fullName evidence="1">Baseplate wedge protein gp6-like N-terminal helical domain-containing protein</fullName>
    </recommendedName>
</protein>
<dbReference type="Pfam" id="PF21379">
    <property type="entry name" value="Gp6-like_1st"/>
    <property type="match status" value="1"/>
</dbReference>